<dbReference type="Proteomes" id="UP001344658">
    <property type="component" value="Unassembled WGS sequence"/>
</dbReference>
<dbReference type="EMBL" id="JAZEWV010000009">
    <property type="protein sequence ID" value="MEE4543113.1"/>
    <property type="molecule type" value="Genomic_DNA"/>
</dbReference>
<keyword evidence="3" id="KW-1185">Reference proteome</keyword>
<dbReference type="InterPro" id="IPR023393">
    <property type="entry name" value="START-like_dom_sf"/>
</dbReference>
<proteinExistence type="predicted"/>
<sequence length="154" mass="17472">MRETRDHHPDIHWPAGFSPADGHSFHRVQAVVHGPPERAFAVLTDVTRWTSWVPECREVSTDAFVETFEAHWAGHPFEVFVGENEPPRRLGWLGIGGGVQLYQAWLLTAVEDGTHIVVENVVRSSTPKTFDALSLAWTRRLDELWPAQLKKLSE</sequence>
<dbReference type="RefSeq" id="WP_330795252.1">
    <property type="nucleotide sequence ID" value="NZ_JAZEWV010000009.1"/>
</dbReference>
<comment type="caution">
    <text evidence="2">The sequence shown here is derived from an EMBL/GenBank/DDBJ whole genome shotgun (WGS) entry which is preliminary data.</text>
</comment>
<reference evidence="2 3" key="1">
    <citation type="submission" date="2023-12" db="EMBL/GenBank/DDBJ databases">
        <title>Streptomyces sp. V4-01.</title>
        <authorList>
            <person name="Somphong A."/>
            <person name="Phongsopitanun W."/>
        </authorList>
    </citation>
    <scope>NUCLEOTIDE SEQUENCE [LARGE SCALE GENOMIC DNA]</scope>
    <source>
        <strain evidence="2 3">V4-01</strain>
    </source>
</reference>
<name>A0ABU7PBB5_9ACTN</name>
<organism evidence="2 3">
    <name type="scientific">Actinacidiphila polyblastidii</name>
    <dbReference type="NCBI Taxonomy" id="3110430"/>
    <lineage>
        <taxon>Bacteria</taxon>
        <taxon>Bacillati</taxon>
        <taxon>Actinomycetota</taxon>
        <taxon>Actinomycetes</taxon>
        <taxon>Kitasatosporales</taxon>
        <taxon>Streptomycetaceae</taxon>
        <taxon>Actinacidiphila</taxon>
    </lineage>
</organism>
<dbReference type="Gene3D" id="3.30.530.20">
    <property type="match status" value="1"/>
</dbReference>
<dbReference type="InterPro" id="IPR005031">
    <property type="entry name" value="COQ10_START"/>
</dbReference>
<evidence type="ECO:0000313" key="3">
    <source>
        <dbReference type="Proteomes" id="UP001344658"/>
    </source>
</evidence>
<dbReference type="SUPFAM" id="SSF55961">
    <property type="entry name" value="Bet v1-like"/>
    <property type="match status" value="1"/>
</dbReference>
<feature type="domain" description="Coenzyme Q-binding protein COQ10 START" evidence="1">
    <location>
        <begin position="33"/>
        <end position="72"/>
    </location>
</feature>
<accession>A0ABU7PBB5</accession>
<dbReference type="Pfam" id="PF03364">
    <property type="entry name" value="Polyketide_cyc"/>
    <property type="match status" value="1"/>
</dbReference>
<protein>
    <submittedName>
        <fullName evidence="2">SRPBCC family protein</fullName>
    </submittedName>
</protein>
<evidence type="ECO:0000313" key="2">
    <source>
        <dbReference type="EMBL" id="MEE4543113.1"/>
    </source>
</evidence>
<gene>
    <name evidence="2" type="ORF">V2S66_14190</name>
</gene>
<evidence type="ECO:0000259" key="1">
    <source>
        <dbReference type="Pfam" id="PF03364"/>
    </source>
</evidence>